<dbReference type="Proteomes" id="UP000624244">
    <property type="component" value="Unassembled WGS sequence"/>
</dbReference>
<gene>
    <name evidence="3" type="ORF">GGP41_005255</name>
</gene>
<keyword evidence="2" id="KW-0732">Signal</keyword>
<evidence type="ECO:0000256" key="2">
    <source>
        <dbReference type="SAM" id="SignalP"/>
    </source>
</evidence>
<dbReference type="EC" id="3.1.3.16" evidence="1"/>
<comment type="catalytic activity">
    <reaction evidence="1">
        <text>O-phospho-L-seryl-[protein] + H2O = L-seryl-[protein] + phosphate</text>
        <dbReference type="Rhea" id="RHEA:20629"/>
        <dbReference type="Rhea" id="RHEA-COMP:9863"/>
        <dbReference type="Rhea" id="RHEA-COMP:11604"/>
        <dbReference type="ChEBI" id="CHEBI:15377"/>
        <dbReference type="ChEBI" id="CHEBI:29999"/>
        <dbReference type="ChEBI" id="CHEBI:43474"/>
        <dbReference type="ChEBI" id="CHEBI:83421"/>
        <dbReference type="EC" id="3.1.3.16"/>
    </reaction>
</comment>
<comment type="cofactor">
    <cofactor evidence="1">
        <name>Mn(2+)</name>
        <dbReference type="ChEBI" id="CHEBI:29035"/>
    </cofactor>
</comment>
<dbReference type="InterPro" id="IPR036457">
    <property type="entry name" value="PPM-type-like_dom_sf"/>
</dbReference>
<comment type="similarity">
    <text evidence="1">Belongs to the PP2C family.</text>
</comment>
<evidence type="ECO:0000313" key="4">
    <source>
        <dbReference type="Proteomes" id="UP000624244"/>
    </source>
</evidence>
<comment type="cofactor">
    <cofactor evidence="1">
        <name>Mg(2+)</name>
        <dbReference type="ChEBI" id="CHEBI:18420"/>
    </cofactor>
</comment>
<evidence type="ECO:0000313" key="3">
    <source>
        <dbReference type="EMBL" id="KAF5849834.1"/>
    </source>
</evidence>
<dbReference type="GO" id="GO:0046872">
    <property type="term" value="F:metal ion binding"/>
    <property type="evidence" value="ECO:0007669"/>
    <property type="project" value="UniProtKB-UniRule"/>
</dbReference>
<evidence type="ECO:0000256" key="1">
    <source>
        <dbReference type="RuleBase" id="RU366020"/>
    </source>
</evidence>
<dbReference type="PANTHER" id="PTHR12320:SF1">
    <property type="entry name" value="PROTEIN PHOSPHATASE PTC7 HOMOLOG"/>
    <property type="match status" value="1"/>
</dbReference>
<dbReference type="SUPFAM" id="SSF81606">
    <property type="entry name" value="PP2C-like"/>
    <property type="match status" value="1"/>
</dbReference>
<dbReference type="Gene3D" id="3.60.40.10">
    <property type="entry name" value="PPM-type phosphatase domain"/>
    <property type="match status" value="1"/>
</dbReference>
<organism evidence="3 4">
    <name type="scientific">Cochliobolus sativus</name>
    <name type="common">Common root rot and spot blotch fungus</name>
    <name type="synonym">Bipolaris sorokiniana</name>
    <dbReference type="NCBI Taxonomy" id="45130"/>
    <lineage>
        <taxon>Eukaryota</taxon>
        <taxon>Fungi</taxon>
        <taxon>Dikarya</taxon>
        <taxon>Ascomycota</taxon>
        <taxon>Pezizomycotina</taxon>
        <taxon>Dothideomycetes</taxon>
        <taxon>Pleosporomycetidae</taxon>
        <taxon>Pleosporales</taxon>
        <taxon>Pleosporineae</taxon>
        <taxon>Pleosporaceae</taxon>
        <taxon>Bipolaris</taxon>
    </lineage>
</organism>
<keyword evidence="1" id="KW-0378">Hydrolase</keyword>
<dbReference type="InterPro" id="IPR039123">
    <property type="entry name" value="PPTC7"/>
</dbReference>
<keyword evidence="1" id="KW-0479">Metal-binding</keyword>
<keyword evidence="1" id="KW-0464">Manganese</keyword>
<comment type="caution">
    <text evidence="3">The sequence shown here is derived from an EMBL/GenBank/DDBJ whole genome shotgun (WGS) entry which is preliminary data.</text>
</comment>
<dbReference type="AlphaFoldDB" id="A0A8H5ZJA5"/>
<comment type="catalytic activity">
    <reaction evidence="1">
        <text>O-phospho-L-threonyl-[protein] + H2O = L-threonyl-[protein] + phosphate</text>
        <dbReference type="Rhea" id="RHEA:47004"/>
        <dbReference type="Rhea" id="RHEA-COMP:11060"/>
        <dbReference type="Rhea" id="RHEA-COMP:11605"/>
        <dbReference type="ChEBI" id="CHEBI:15377"/>
        <dbReference type="ChEBI" id="CHEBI:30013"/>
        <dbReference type="ChEBI" id="CHEBI:43474"/>
        <dbReference type="ChEBI" id="CHEBI:61977"/>
        <dbReference type="EC" id="3.1.3.16"/>
    </reaction>
</comment>
<feature type="signal peptide" evidence="2">
    <location>
        <begin position="1"/>
        <end position="18"/>
    </location>
</feature>
<dbReference type="GO" id="GO:0004722">
    <property type="term" value="F:protein serine/threonine phosphatase activity"/>
    <property type="evidence" value="ECO:0007669"/>
    <property type="project" value="UniProtKB-EC"/>
</dbReference>
<accession>A0A8H5ZJA5</accession>
<reference evidence="3" key="1">
    <citation type="submission" date="2019-11" db="EMBL/GenBank/DDBJ databases">
        <title>Bipolaris sorokiniana Genome sequencing.</title>
        <authorList>
            <person name="Wang H."/>
        </authorList>
    </citation>
    <scope>NUCLEOTIDE SEQUENCE</scope>
</reference>
<protein>
    <recommendedName>
        <fullName evidence="1">Protein phosphatase</fullName>
        <ecNumber evidence="1">3.1.3.16</ecNumber>
    </recommendedName>
</protein>
<feature type="chain" id="PRO_5034916881" description="Protein phosphatase" evidence="2">
    <location>
        <begin position="19"/>
        <end position="395"/>
    </location>
</feature>
<dbReference type="EMBL" id="WNKQ01000008">
    <property type="protein sequence ID" value="KAF5849834.1"/>
    <property type="molecule type" value="Genomic_DNA"/>
</dbReference>
<name>A0A8H5ZJA5_COCSA</name>
<proteinExistence type="inferred from homology"/>
<keyword evidence="1" id="KW-0460">Magnesium</keyword>
<keyword evidence="1" id="KW-0904">Protein phosphatase</keyword>
<dbReference type="PANTHER" id="PTHR12320">
    <property type="entry name" value="PROTEIN PHOSPHATASE 2C"/>
    <property type="match status" value="1"/>
</dbReference>
<sequence>MLLVLAWALAMSFAITSAAGLARLSPAPRRASSTGFFLLALSASPLVAPASTSRSPGVPLQRMPPHAHPTCPLNRNTSPATVGLRSFHSSSHNWRSMPQYTYHVAASYSAKQDNFDAEQNLFTRPLYDPRKSKIEDLRECKEAIDKRKRAKSGQDAFFFSQVGTTDTTTFGVADGVGGWVESGLDPADFSHGLCEYMACAARSWPHGFNTTSLHPKDLLQVAYDEVTDDASIEGGGSTACLAMAVFGGPTTLSDLPKESSVTHHKVRHGDVLVFATDGVWDNLSPQDVLGIVSRQMVDLGAWVERDGTIVVGKNLAKLVQADSSRKADSSSLQAKVAVAIAKEAKVTGLNTRRDGPFAREVQRYYPGENWHGGKPDDIAAVIAVVLEEASPRAKL</sequence>